<dbReference type="Gene3D" id="3.40.630.30">
    <property type="match status" value="1"/>
</dbReference>
<dbReference type="RefSeq" id="WP_268004204.1">
    <property type="nucleotide sequence ID" value="NZ_BSUT01000001.1"/>
</dbReference>
<dbReference type="InterPro" id="IPR000182">
    <property type="entry name" value="GNAT_dom"/>
</dbReference>
<dbReference type="Proteomes" id="UP001164761">
    <property type="component" value="Chromosome"/>
</dbReference>
<name>A0ABY6ZCN9_9BACL</name>
<evidence type="ECO:0000313" key="3">
    <source>
        <dbReference type="EMBL" id="WAH40308.1"/>
    </source>
</evidence>
<dbReference type="Pfam" id="PF00583">
    <property type="entry name" value="Acetyltransf_1"/>
    <property type="match status" value="1"/>
</dbReference>
<gene>
    <name evidence="3" type="ORF">NZD89_18290</name>
</gene>
<dbReference type="SUPFAM" id="SSF55729">
    <property type="entry name" value="Acyl-CoA N-acyltransferases (Nat)"/>
    <property type="match status" value="1"/>
</dbReference>
<evidence type="ECO:0000313" key="4">
    <source>
        <dbReference type="Proteomes" id="UP001164761"/>
    </source>
</evidence>
<proteinExistence type="predicted"/>
<evidence type="ECO:0000259" key="2">
    <source>
        <dbReference type="PROSITE" id="PS51186"/>
    </source>
</evidence>
<dbReference type="InterPro" id="IPR016181">
    <property type="entry name" value="Acyl_CoA_acyltransferase"/>
</dbReference>
<evidence type="ECO:0000256" key="1">
    <source>
        <dbReference type="ARBA" id="ARBA00022679"/>
    </source>
</evidence>
<accession>A0ABY6ZCN9</accession>
<keyword evidence="1" id="KW-0808">Transferase</keyword>
<feature type="domain" description="N-acetyltransferase" evidence="2">
    <location>
        <begin position="2"/>
        <end position="168"/>
    </location>
</feature>
<dbReference type="CDD" id="cd04301">
    <property type="entry name" value="NAT_SF"/>
    <property type="match status" value="1"/>
</dbReference>
<keyword evidence="4" id="KW-1185">Reference proteome</keyword>
<protein>
    <submittedName>
        <fullName evidence="3">GNAT family N-acetyltransferase</fullName>
    </submittedName>
</protein>
<dbReference type="PROSITE" id="PS51186">
    <property type="entry name" value="GNAT"/>
    <property type="match status" value="1"/>
</dbReference>
<dbReference type="InterPro" id="IPR050769">
    <property type="entry name" value="NAT_camello-type"/>
</dbReference>
<reference evidence="3" key="1">
    <citation type="submission" date="2022-08" db="EMBL/GenBank/DDBJ databases">
        <title>Alicyclobacillus fastidiosus DSM 17978, complete genome.</title>
        <authorList>
            <person name="Wang Q."/>
            <person name="Cai R."/>
            <person name="Wang Z."/>
        </authorList>
    </citation>
    <scope>NUCLEOTIDE SEQUENCE</scope>
    <source>
        <strain evidence="3">DSM 17978</strain>
    </source>
</reference>
<organism evidence="3 4">
    <name type="scientific">Alicyclobacillus fastidiosus</name>
    <dbReference type="NCBI Taxonomy" id="392011"/>
    <lineage>
        <taxon>Bacteria</taxon>
        <taxon>Bacillati</taxon>
        <taxon>Bacillota</taxon>
        <taxon>Bacilli</taxon>
        <taxon>Bacillales</taxon>
        <taxon>Alicyclobacillaceae</taxon>
        <taxon>Alicyclobacillus</taxon>
    </lineage>
</organism>
<sequence>MISVREAVANEMDFIRNQRVEAYEEHSKSIPEGHWKLLKQAISSDSDVSVGVEVLVAEFDGEIVGSVVLCPENTDAYKGLADMSEFPEIRMLAVAQSARNRGVASALIAECIRRAKVKGSKSIGLHTADFMKNAIRLYERIGFERIPQLDFEPANDGIIVKAYRLSIA</sequence>
<dbReference type="PANTHER" id="PTHR13947:SF37">
    <property type="entry name" value="LD18367P"/>
    <property type="match status" value="1"/>
</dbReference>
<dbReference type="PANTHER" id="PTHR13947">
    <property type="entry name" value="GNAT FAMILY N-ACETYLTRANSFERASE"/>
    <property type="match status" value="1"/>
</dbReference>
<dbReference type="EMBL" id="CP104067">
    <property type="protein sequence ID" value="WAH40308.1"/>
    <property type="molecule type" value="Genomic_DNA"/>
</dbReference>